<gene>
    <name evidence="1" type="ORF">O181_011442</name>
</gene>
<reference evidence="1" key="1">
    <citation type="submission" date="2021-03" db="EMBL/GenBank/DDBJ databases">
        <title>Draft genome sequence of rust myrtle Austropuccinia psidii MF-1, a brazilian biotype.</title>
        <authorList>
            <person name="Quecine M.C."/>
            <person name="Pachon D.M.R."/>
            <person name="Bonatelli M.L."/>
            <person name="Correr F.H."/>
            <person name="Franceschini L.M."/>
            <person name="Leite T.F."/>
            <person name="Margarido G.R.A."/>
            <person name="Almeida C.A."/>
            <person name="Ferrarezi J.A."/>
            <person name="Labate C.A."/>
        </authorList>
    </citation>
    <scope>NUCLEOTIDE SEQUENCE</scope>
    <source>
        <strain evidence="1">MF-1</strain>
    </source>
</reference>
<accession>A0A9Q3BUH4</accession>
<proteinExistence type="predicted"/>
<comment type="caution">
    <text evidence="1">The sequence shown here is derived from an EMBL/GenBank/DDBJ whole genome shotgun (WGS) entry which is preliminary data.</text>
</comment>
<evidence type="ECO:0000313" key="1">
    <source>
        <dbReference type="EMBL" id="MBW0471727.1"/>
    </source>
</evidence>
<dbReference type="Proteomes" id="UP000765509">
    <property type="component" value="Unassembled WGS sequence"/>
</dbReference>
<keyword evidence="2" id="KW-1185">Reference proteome</keyword>
<evidence type="ECO:0000313" key="2">
    <source>
        <dbReference type="Proteomes" id="UP000765509"/>
    </source>
</evidence>
<name>A0A9Q3BUH4_9BASI</name>
<dbReference type="EMBL" id="AVOT02002843">
    <property type="protein sequence ID" value="MBW0471727.1"/>
    <property type="molecule type" value="Genomic_DNA"/>
</dbReference>
<organism evidence="1 2">
    <name type="scientific">Austropuccinia psidii MF-1</name>
    <dbReference type="NCBI Taxonomy" id="1389203"/>
    <lineage>
        <taxon>Eukaryota</taxon>
        <taxon>Fungi</taxon>
        <taxon>Dikarya</taxon>
        <taxon>Basidiomycota</taxon>
        <taxon>Pucciniomycotina</taxon>
        <taxon>Pucciniomycetes</taxon>
        <taxon>Pucciniales</taxon>
        <taxon>Sphaerophragmiaceae</taxon>
        <taxon>Austropuccinia</taxon>
    </lineage>
</organism>
<dbReference type="AlphaFoldDB" id="A0A9Q3BUH4"/>
<protein>
    <submittedName>
        <fullName evidence="1">Uncharacterized protein</fullName>
    </submittedName>
</protein>
<sequence>MIDMKILRKCGGELEHAIKYICVDPCSTEDYIDAMEDIITRKRISKTWTKSPMETRMTQTISREDKKNRRPVLKCHKCGSTSHLANTYTKKVKIKETQVIEEVQYNEEKEESDNYSAISEDTPIEDFPIENITAFFEVTEVNTHLPQYSKNCYDLLNIQDARMFKTKPDRGKGYNAGESCITSILMNDVEAKVNLDTGTFCTCIGKDYLKFILPEWKNHLLPIEGGQFSSSSNNMYPLGILDTNIIFSHPAGSVRINK</sequence>